<accession>A0A975GSX1</accession>
<dbReference type="KEGG" id="dmm:dnm_085540"/>
<sequence>MIGGETRLFPLSETHHSGKKAGFLPRAAIKNLVVPQRQ</sequence>
<evidence type="ECO:0000313" key="2">
    <source>
        <dbReference type="Proteomes" id="UP000663722"/>
    </source>
</evidence>
<protein>
    <submittedName>
        <fullName evidence="1">Uncharacterized protein</fullName>
    </submittedName>
</protein>
<dbReference type="AlphaFoldDB" id="A0A975GSX1"/>
<gene>
    <name evidence="1" type="ORF">dnm_085540</name>
</gene>
<evidence type="ECO:0000313" key="1">
    <source>
        <dbReference type="EMBL" id="QTA92474.1"/>
    </source>
</evidence>
<name>A0A975GSX1_9BACT</name>
<keyword evidence="2" id="KW-1185">Reference proteome</keyword>
<proteinExistence type="predicted"/>
<dbReference type="Proteomes" id="UP000663722">
    <property type="component" value="Chromosome"/>
</dbReference>
<dbReference type="EMBL" id="CP061800">
    <property type="protein sequence ID" value="QTA92474.1"/>
    <property type="molecule type" value="Genomic_DNA"/>
</dbReference>
<organism evidence="1 2">
    <name type="scientific">Desulfonema magnum</name>
    <dbReference type="NCBI Taxonomy" id="45655"/>
    <lineage>
        <taxon>Bacteria</taxon>
        <taxon>Pseudomonadati</taxon>
        <taxon>Thermodesulfobacteriota</taxon>
        <taxon>Desulfobacteria</taxon>
        <taxon>Desulfobacterales</taxon>
        <taxon>Desulfococcaceae</taxon>
        <taxon>Desulfonema</taxon>
    </lineage>
</organism>
<reference evidence="1" key="1">
    <citation type="journal article" date="2021" name="Microb. Physiol.">
        <title>Proteogenomic Insights into the Physiology of Marine, Sulfate-Reducing, Filamentous Desulfonema limicola and Desulfonema magnum.</title>
        <authorList>
            <person name="Schnaars V."/>
            <person name="Wohlbrand L."/>
            <person name="Scheve S."/>
            <person name="Hinrichs C."/>
            <person name="Reinhardt R."/>
            <person name="Rabus R."/>
        </authorList>
    </citation>
    <scope>NUCLEOTIDE SEQUENCE</scope>
    <source>
        <strain evidence="1">4be13</strain>
    </source>
</reference>